<evidence type="ECO:0000256" key="9">
    <source>
        <dbReference type="HAMAP-Rule" id="MF_00772"/>
    </source>
</evidence>
<dbReference type="Pfam" id="PF02870">
    <property type="entry name" value="Methyltransf_1N"/>
    <property type="match status" value="1"/>
</dbReference>
<dbReference type="SUPFAM" id="SSF53155">
    <property type="entry name" value="Methylated DNA-protein cysteine methyltransferase domain"/>
    <property type="match status" value="1"/>
</dbReference>
<comment type="function">
    <text evidence="9">Involved in the cellular defense against the biological effects of O6-methylguanine (O6-MeG) and O4-methylthymine (O4-MeT) in DNA. Repairs the methylated nucleobase in DNA by stoichiometrically transferring the methyl group to a cysteine residue in the enzyme. This is a suicide reaction: the enzyme is irreversibly inactivated.</text>
</comment>
<evidence type="ECO:0000256" key="8">
    <source>
        <dbReference type="ARBA" id="ARBA00049348"/>
    </source>
</evidence>
<dbReference type="PANTHER" id="PTHR10815:SF5">
    <property type="entry name" value="METHYLATED-DNA--PROTEIN-CYSTEINE METHYLTRANSFERASE"/>
    <property type="match status" value="1"/>
</dbReference>
<evidence type="ECO:0000256" key="2">
    <source>
        <dbReference type="ARBA" id="ARBA00008711"/>
    </source>
</evidence>
<comment type="catalytic activity">
    <reaction evidence="8 9">
        <text>a 6-O-methyl-2'-deoxyguanosine in DNA + L-cysteinyl-[protein] = S-methyl-L-cysteinyl-[protein] + a 2'-deoxyguanosine in DNA</text>
        <dbReference type="Rhea" id="RHEA:24000"/>
        <dbReference type="Rhea" id="RHEA-COMP:10131"/>
        <dbReference type="Rhea" id="RHEA-COMP:10132"/>
        <dbReference type="Rhea" id="RHEA-COMP:11367"/>
        <dbReference type="Rhea" id="RHEA-COMP:11368"/>
        <dbReference type="ChEBI" id="CHEBI:29950"/>
        <dbReference type="ChEBI" id="CHEBI:82612"/>
        <dbReference type="ChEBI" id="CHEBI:85445"/>
        <dbReference type="ChEBI" id="CHEBI:85448"/>
        <dbReference type="EC" id="2.1.1.63"/>
    </reaction>
</comment>
<comment type="catalytic activity">
    <reaction evidence="1 9">
        <text>a 4-O-methyl-thymidine in DNA + L-cysteinyl-[protein] = a thymidine in DNA + S-methyl-L-cysteinyl-[protein]</text>
        <dbReference type="Rhea" id="RHEA:53428"/>
        <dbReference type="Rhea" id="RHEA-COMP:10131"/>
        <dbReference type="Rhea" id="RHEA-COMP:10132"/>
        <dbReference type="Rhea" id="RHEA-COMP:13555"/>
        <dbReference type="Rhea" id="RHEA-COMP:13556"/>
        <dbReference type="ChEBI" id="CHEBI:29950"/>
        <dbReference type="ChEBI" id="CHEBI:82612"/>
        <dbReference type="ChEBI" id="CHEBI:137386"/>
        <dbReference type="ChEBI" id="CHEBI:137387"/>
        <dbReference type="EC" id="2.1.1.63"/>
    </reaction>
</comment>
<reference evidence="13" key="1">
    <citation type="submission" date="2015-03" db="EMBL/GenBank/DDBJ databases">
        <authorList>
            <person name="Urmite Genomes"/>
        </authorList>
    </citation>
    <scope>NUCLEOTIDE SEQUENCE [LARGE SCALE GENOMIC DNA]</scope>
    <source>
        <strain evidence="13">FF10</strain>
    </source>
</reference>
<dbReference type="SUPFAM" id="SSF46767">
    <property type="entry name" value="Methylated DNA-protein cysteine methyltransferase, C-terminal domain"/>
    <property type="match status" value="1"/>
</dbReference>
<keyword evidence="4 9" id="KW-0489">Methyltransferase</keyword>
<proteinExistence type="inferred from homology"/>
<evidence type="ECO:0000259" key="11">
    <source>
        <dbReference type="Pfam" id="PF02870"/>
    </source>
</evidence>
<dbReference type="InterPro" id="IPR023546">
    <property type="entry name" value="MGMT"/>
</dbReference>
<evidence type="ECO:0000256" key="5">
    <source>
        <dbReference type="ARBA" id="ARBA00022679"/>
    </source>
</evidence>
<dbReference type="GO" id="GO:0005737">
    <property type="term" value="C:cytoplasm"/>
    <property type="evidence" value="ECO:0007669"/>
    <property type="project" value="UniProtKB-SubCell"/>
</dbReference>
<comment type="miscellaneous">
    <text evidence="9">This enzyme catalyzes only one turnover and therefore is not strictly catalytic. According to one definition, an enzyme is a biocatalyst that acts repeatedly and over many reaction cycles.</text>
</comment>
<dbReference type="GO" id="GO:0003908">
    <property type="term" value="F:methylated-DNA-[protein]-cysteine S-methyltransferase activity"/>
    <property type="evidence" value="ECO:0007669"/>
    <property type="project" value="UniProtKB-UniRule"/>
</dbReference>
<dbReference type="InterPro" id="IPR001497">
    <property type="entry name" value="MethylDNA_cys_MeTrfase_AS"/>
</dbReference>
<sequence length="173" mass="19243">MTEERYHQIYLSPIGEISLVANSQALLGAWFHGQKYQLRGFEETVFLEASNPVLQATCDWLTAYFSGIDLPALPPLNPQGTEFQQKVWRELLKIDLGQTSTYGQIAKSLNCKSAQAIGGAVGKNSISILIPCHRILGSDASLTGYAGGLERKLYLLALEKERNEKVQKLREME</sequence>
<dbReference type="GO" id="GO:0032259">
    <property type="term" value="P:methylation"/>
    <property type="evidence" value="ECO:0007669"/>
    <property type="project" value="UniProtKB-KW"/>
</dbReference>
<comment type="subcellular location">
    <subcellularLocation>
        <location evidence="9">Cytoplasm</location>
    </subcellularLocation>
</comment>
<dbReference type="InterPro" id="IPR036388">
    <property type="entry name" value="WH-like_DNA-bd_sf"/>
</dbReference>
<dbReference type="GO" id="GO:0006307">
    <property type="term" value="P:DNA alkylation repair"/>
    <property type="evidence" value="ECO:0007669"/>
    <property type="project" value="UniProtKB-UniRule"/>
</dbReference>
<evidence type="ECO:0000313" key="13">
    <source>
        <dbReference type="Proteomes" id="UP000198604"/>
    </source>
</evidence>
<accession>A0A0E3WF23</accession>
<dbReference type="Gene3D" id="1.10.10.10">
    <property type="entry name" value="Winged helix-like DNA-binding domain superfamily/Winged helix DNA-binding domain"/>
    <property type="match status" value="1"/>
</dbReference>
<dbReference type="FunFam" id="1.10.10.10:FF:000214">
    <property type="entry name" value="Methylated-DNA--protein-cysteine methyltransferase"/>
    <property type="match status" value="1"/>
</dbReference>
<evidence type="ECO:0000256" key="1">
    <source>
        <dbReference type="ARBA" id="ARBA00001286"/>
    </source>
</evidence>
<keyword evidence="5 9" id="KW-0808">Transferase</keyword>
<dbReference type="RefSeq" id="WP_093650345.1">
    <property type="nucleotide sequence ID" value="NZ_CTEN01000002.1"/>
</dbReference>
<dbReference type="STRING" id="1608583.BN1356_01087"/>
<keyword evidence="6 9" id="KW-0227">DNA damage</keyword>
<evidence type="ECO:0000256" key="7">
    <source>
        <dbReference type="ARBA" id="ARBA00023204"/>
    </source>
</evidence>
<evidence type="ECO:0000259" key="10">
    <source>
        <dbReference type="Pfam" id="PF01035"/>
    </source>
</evidence>
<evidence type="ECO:0000256" key="6">
    <source>
        <dbReference type="ARBA" id="ARBA00022763"/>
    </source>
</evidence>
<dbReference type="EC" id="2.1.1.63" evidence="9"/>
<dbReference type="InterPro" id="IPR036217">
    <property type="entry name" value="MethylDNA_cys_MeTrfase_DNAb"/>
</dbReference>
<dbReference type="PROSITE" id="PS00374">
    <property type="entry name" value="MGMT"/>
    <property type="match status" value="1"/>
</dbReference>
<name>A0A0E3WF23_9STRE</name>
<dbReference type="OrthoDB" id="9802228at2"/>
<gene>
    <name evidence="12" type="primary">ogt</name>
    <name evidence="12" type="ORF">BN1356_01087</name>
</gene>
<dbReference type="Proteomes" id="UP000198604">
    <property type="component" value="Unassembled WGS sequence"/>
</dbReference>
<dbReference type="AlphaFoldDB" id="A0A0E3WF23"/>
<dbReference type="PANTHER" id="PTHR10815">
    <property type="entry name" value="METHYLATED-DNA--PROTEIN-CYSTEINE METHYLTRANSFERASE"/>
    <property type="match status" value="1"/>
</dbReference>
<dbReference type="EMBL" id="CTEN01000002">
    <property type="protein sequence ID" value="CQR24730.1"/>
    <property type="molecule type" value="Genomic_DNA"/>
</dbReference>
<keyword evidence="7 9" id="KW-0234">DNA repair</keyword>
<dbReference type="InterPro" id="IPR036631">
    <property type="entry name" value="MGMT_N_sf"/>
</dbReference>
<dbReference type="InterPro" id="IPR014048">
    <property type="entry name" value="MethylDNA_cys_MeTrfase_DNA-bd"/>
</dbReference>
<evidence type="ECO:0000256" key="4">
    <source>
        <dbReference type="ARBA" id="ARBA00022603"/>
    </source>
</evidence>
<organism evidence="12 13">
    <name type="scientific">Streptococcus varani</name>
    <dbReference type="NCBI Taxonomy" id="1608583"/>
    <lineage>
        <taxon>Bacteria</taxon>
        <taxon>Bacillati</taxon>
        <taxon>Bacillota</taxon>
        <taxon>Bacilli</taxon>
        <taxon>Lactobacillales</taxon>
        <taxon>Streptococcaceae</taxon>
        <taxon>Streptococcus</taxon>
    </lineage>
</organism>
<dbReference type="CDD" id="cd06445">
    <property type="entry name" value="ATase"/>
    <property type="match status" value="1"/>
</dbReference>
<keyword evidence="13" id="KW-1185">Reference proteome</keyword>
<keyword evidence="3 9" id="KW-0963">Cytoplasm</keyword>
<evidence type="ECO:0000256" key="3">
    <source>
        <dbReference type="ARBA" id="ARBA00022490"/>
    </source>
</evidence>
<feature type="domain" description="Methylated-DNA-[protein]-cysteine S-methyltransferase DNA binding" evidence="10">
    <location>
        <begin position="82"/>
        <end position="160"/>
    </location>
</feature>
<dbReference type="HAMAP" id="MF_00772">
    <property type="entry name" value="OGT"/>
    <property type="match status" value="1"/>
</dbReference>
<dbReference type="InterPro" id="IPR008332">
    <property type="entry name" value="MethylG_MeTrfase_N"/>
</dbReference>
<dbReference type="NCBIfam" id="TIGR00589">
    <property type="entry name" value="ogt"/>
    <property type="match status" value="1"/>
</dbReference>
<comment type="similarity">
    <text evidence="2 9">Belongs to the MGMT family.</text>
</comment>
<evidence type="ECO:0000313" key="12">
    <source>
        <dbReference type="EMBL" id="CQR24730.1"/>
    </source>
</evidence>
<feature type="active site" description="Nucleophile; methyl group acceptor" evidence="9">
    <location>
        <position position="132"/>
    </location>
</feature>
<dbReference type="Gene3D" id="3.30.160.70">
    <property type="entry name" value="Methylated DNA-protein cysteine methyltransferase domain"/>
    <property type="match status" value="1"/>
</dbReference>
<feature type="domain" description="Methylguanine DNA methyltransferase ribonuclease-like" evidence="11">
    <location>
        <begin position="6"/>
        <end position="67"/>
    </location>
</feature>
<dbReference type="Pfam" id="PF01035">
    <property type="entry name" value="DNA_binding_1"/>
    <property type="match status" value="1"/>
</dbReference>
<protein>
    <recommendedName>
        <fullName evidence="9">Methylated-DNA--protein-cysteine methyltransferase</fullName>
        <ecNumber evidence="9">2.1.1.63</ecNumber>
    </recommendedName>
    <alternativeName>
        <fullName evidence="9">6-O-methylguanine-DNA methyltransferase</fullName>
        <shortName evidence="9">MGMT</shortName>
    </alternativeName>
    <alternativeName>
        <fullName evidence="9">O-6-methylguanine-DNA-alkyltransferase</fullName>
    </alternativeName>
</protein>